<gene>
    <name evidence="1" type="ORF">HCN08_13845</name>
</gene>
<evidence type="ECO:0000313" key="2">
    <source>
        <dbReference type="Proteomes" id="UP000734511"/>
    </source>
</evidence>
<keyword evidence="2" id="KW-1185">Reference proteome</keyword>
<sequence length="87" mass="9394">MPYRHGRWLLIVVLLGVPLSQCSELQWPEGTPTPTPAQRREALAALGYRAAPGAEWQWAEMSADPDAVDAGPVELFAALDVQPIGGE</sequence>
<evidence type="ECO:0000313" key="1">
    <source>
        <dbReference type="EMBL" id="NJP44470.1"/>
    </source>
</evidence>
<comment type="caution">
    <text evidence="1">The sequence shown here is derived from an EMBL/GenBank/DDBJ whole genome shotgun (WGS) entry which is preliminary data.</text>
</comment>
<dbReference type="Pfam" id="PF19820">
    <property type="entry name" value="DUF6303"/>
    <property type="match status" value="1"/>
</dbReference>
<dbReference type="EMBL" id="JAATEJ010000009">
    <property type="protein sequence ID" value="NJP44470.1"/>
    <property type="molecule type" value="Genomic_DNA"/>
</dbReference>
<accession>A0ABX0ZL16</accession>
<reference evidence="1 2" key="1">
    <citation type="submission" date="2020-03" db="EMBL/GenBank/DDBJ databases">
        <title>WGS of actinomycetes isolated from Thailand.</title>
        <authorList>
            <person name="Thawai C."/>
        </authorList>
    </citation>
    <scope>NUCLEOTIDE SEQUENCE [LARGE SCALE GENOMIC DNA]</scope>
    <source>
        <strain evidence="1 2">PRB2-1</strain>
    </source>
</reference>
<proteinExistence type="predicted"/>
<organism evidence="1 2">
    <name type="scientific">Actinacidiphila epipremni</name>
    <dbReference type="NCBI Taxonomy" id="2053013"/>
    <lineage>
        <taxon>Bacteria</taxon>
        <taxon>Bacillati</taxon>
        <taxon>Actinomycetota</taxon>
        <taxon>Actinomycetes</taxon>
        <taxon>Kitasatosporales</taxon>
        <taxon>Streptomycetaceae</taxon>
        <taxon>Actinacidiphila</taxon>
    </lineage>
</organism>
<protein>
    <submittedName>
        <fullName evidence="1">Uncharacterized protein</fullName>
    </submittedName>
</protein>
<name>A0ABX0ZL16_9ACTN</name>
<dbReference type="InterPro" id="IPR046270">
    <property type="entry name" value="DUF6303"/>
</dbReference>
<dbReference type="Proteomes" id="UP000734511">
    <property type="component" value="Unassembled WGS sequence"/>
</dbReference>